<dbReference type="KEGG" id="psel:GM415_02030"/>
<reference evidence="2 3" key="1">
    <citation type="submission" date="2019-11" db="EMBL/GenBank/DDBJ databases">
        <authorList>
            <person name="Zheng R.K."/>
            <person name="Sun C.M."/>
        </authorList>
    </citation>
    <scope>NUCLEOTIDE SEQUENCE [LARGE SCALE GENOMIC DNA]</scope>
    <source>
        <strain evidence="2 3">SRB007</strain>
    </source>
</reference>
<evidence type="ECO:0000256" key="1">
    <source>
        <dbReference type="SAM" id="SignalP"/>
    </source>
</evidence>
<feature type="signal peptide" evidence="1">
    <location>
        <begin position="1"/>
        <end position="29"/>
    </location>
</feature>
<proteinExistence type="predicted"/>
<feature type="chain" id="PRO_5026253302" evidence="1">
    <location>
        <begin position="30"/>
        <end position="158"/>
    </location>
</feature>
<name>A0A6I6JEA5_9BACT</name>
<accession>A0A6I6JEA5</accession>
<keyword evidence="1" id="KW-0732">Signal</keyword>
<dbReference type="EMBL" id="CP046400">
    <property type="protein sequence ID" value="QGY38963.1"/>
    <property type="molecule type" value="Genomic_DNA"/>
</dbReference>
<dbReference type="Proteomes" id="UP000428328">
    <property type="component" value="Chromosome"/>
</dbReference>
<sequence length="158" mass="18157">MSHEEAELRKFVCLSTLLLLLLAALPAMAESAKCNAIPWGEPLTAVEQIQYSHTADGIRYYKVTKVEACGISKIEDTRVTYGFRENRLYTTIVEIDKAKDVQKVVSLLVDEYGLPDTKKDSGWDVYRWENDKLKIKLKSQYTTDRIKIGMYYKPLMPK</sequence>
<gene>
    <name evidence="2" type="ORF">GM415_02030</name>
</gene>
<evidence type="ECO:0000313" key="3">
    <source>
        <dbReference type="Proteomes" id="UP000428328"/>
    </source>
</evidence>
<dbReference type="AlphaFoldDB" id="A0A6I6JEA5"/>
<protein>
    <submittedName>
        <fullName evidence="2">Uncharacterized protein</fullName>
    </submittedName>
</protein>
<evidence type="ECO:0000313" key="2">
    <source>
        <dbReference type="EMBL" id="QGY38963.1"/>
    </source>
</evidence>
<keyword evidence="3" id="KW-1185">Reference proteome</keyword>
<organism evidence="2 3">
    <name type="scientific">Pseudodesulfovibrio cashew</name>
    <dbReference type="NCBI Taxonomy" id="2678688"/>
    <lineage>
        <taxon>Bacteria</taxon>
        <taxon>Pseudomonadati</taxon>
        <taxon>Thermodesulfobacteriota</taxon>
        <taxon>Desulfovibrionia</taxon>
        <taxon>Desulfovibrionales</taxon>
        <taxon>Desulfovibrionaceae</taxon>
    </lineage>
</organism>